<dbReference type="FunFam" id="3.40.50.300:FF:000011">
    <property type="entry name" value="Putative ABC transporter ATP-binding component"/>
    <property type="match status" value="1"/>
</dbReference>
<dbReference type="InterPro" id="IPR027417">
    <property type="entry name" value="P-loop_NTPase"/>
</dbReference>
<keyword evidence="7" id="KW-1185">Reference proteome</keyword>
<dbReference type="Pfam" id="PF16326">
    <property type="entry name" value="ABC_tran_CTD"/>
    <property type="match status" value="1"/>
</dbReference>
<dbReference type="GO" id="GO:0016887">
    <property type="term" value="F:ATP hydrolysis activity"/>
    <property type="evidence" value="ECO:0007669"/>
    <property type="project" value="InterPro"/>
</dbReference>
<dbReference type="Pfam" id="PF00005">
    <property type="entry name" value="ABC_tran"/>
    <property type="match status" value="2"/>
</dbReference>
<proteinExistence type="predicted"/>
<dbReference type="CDD" id="cd03221">
    <property type="entry name" value="ABCF_EF-3"/>
    <property type="match status" value="2"/>
</dbReference>
<feature type="domain" description="ABC transporter" evidence="5">
    <location>
        <begin position="4"/>
        <end position="219"/>
    </location>
</feature>
<dbReference type="InterPro" id="IPR051309">
    <property type="entry name" value="ABCF_ATPase"/>
</dbReference>
<keyword evidence="2 6" id="KW-0067">ATP-binding</keyword>
<feature type="domain" description="ABC transporter" evidence="5">
    <location>
        <begin position="283"/>
        <end position="522"/>
    </location>
</feature>
<dbReference type="PROSITE" id="PS50893">
    <property type="entry name" value="ABC_TRANSPORTER_2"/>
    <property type="match status" value="2"/>
</dbReference>
<evidence type="ECO:0000256" key="4">
    <source>
        <dbReference type="SAM" id="MobiDB-lite"/>
    </source>
</evidence>
<dbReference type="PROSITE" id="PS00211">
    <property type="entry name" value="ABC_TRANSPORTER_1"/>
    <property type="match status" value="1"/>
</dbReference>
<feature type="coiled-coil region" evidence="3">
    <location>
        <begin position="556"/>
        <end position="607"/>
    </location>
</feature>
<dbReference type="RefSeq" id="WP_078786269.1">
    <property type="nucleotide sequence ID" value="NZ_FMTO01000005.1"/>
</dbReference>
<dbReference type="AlphaFoldDB" id="A0A1T4L040"/>
<evidence type="ECO:0000313" key="6">
    <source>
        <dbReference type="EMBL" id="SJZ47907.1"/>
    </source>
</evidence>
<gene>
    <name evidence="6" type="ORF">SAMN02745110_00590</name>
</gene>
<dbReference type="InterPro" id="IPR017871">
    <property type="entry name" value="ABC_transporter-like_CS"/>
</dbReference>
<dbReference type="InterPro" id="IPR003439">
    <property type="entry name" value="ABC_transporter-like_ATP-bd"/>
</dbReference>
<dbReference type="SMART" id="SM00382">
    <property type="entry name" value="AAA"/>
    <property type="match status" value="2"/>
</dbReference>
<reference evidence="6 7" key="1">
    <citation type="submission" date="2017-02" db="EMBL/GenBank/DDBJ databases">
        <authorList>
            <person name="Peterson S.W."/>
        </authorList>
    </citation>
    <scope>NUCLEOTIDE SEQUENCE [LARGE SCALE GENOMIC DNA]</scope>
    <source>
        <strain evidence="6 7">ATCC 17233</strain>
    </source>
</reference>
<dbReference type="PANTHER" id="PTHR42855:SF1">
    <property type="entry name" value="ABC TRANSPORTER DOMAIN-CONTAINING PROTEIN"/>
    <property type="match status" value="1"/>
</dbReference>
<name>A0A1T4L040_9FIRM</name>
<dbReference type="Pfam" id="PF12848">
    <property type="entry name" value="ABC_tran_Xtn"/>
    <property type="match status" value="1"/>
</dbReference>
<dbReference type="Proteomes" id="UP000189857">
    <property type="component" value="Unassembled WGS sequence"/>
</dbReference>
<protein>
    <submittedName>
        <fullName evidence="6">ATP-binding cassette, subfamily F, uup</fullName>
    </submittedName>
</protein>
<evidence type="ECO:0000256" key="3">
    <source>
        <dbReference type="SAM" id="Coils"/>
    </source>
</evidence>
<dbReference type="GO" id="GO:0005524">
    <property type="term" value="F:ATP binding"/>
    <property type="evidence" value="ECO:0007669"/>
    <property type="project" value="UniProtKB-KW"/>
</dbReference>
<evidence type="ECO:0000256" key="1">
    <source>
        <dbReference type="ARBA" id="ARBA00022741"/>
    </source>
</evidence>
<dbReference type="EMBL" id="FUXA01000005">
    <property type="protein sequence ID" value="SJZ47907.1"/>
    <property type="molecule type" value="Genomic_DNA"/>
</dbReference>
<dbReference type="OrthoDB" id="9801441at2"/>
<sequence>MNILNLENISKTYMAKPVLNDVCIGIDSADKIGVVGANGTGKSTLLAIAAGKISADSGKVVMGNDIRISYLPQNPEFDMNKTLLENITDAIYAGGDHWDKMGEIKANLAKMGINDPECSPSILSGGQKKRAALVSAIMTPADLLILDEPTNHLDSEMIEWLEDFLKRYRGAILMVTHDRYFLDEVTEEIIEIDKGNAYRYTANYSGYLELKAERLDYERAAERKAATLYRKDLAWIRRGARARSTKQKAHIKRFEELRDREKPEDERNVELSSLPQRMGNKTIILDKISKSYGDKILFKDFSYNFRKLDRVGIIGSNGCGKSTLLKCIVGKVKPDKGNIEIGQTIKVGYFSQENEALYRAAEDFDGRGLADLDSTRIKKIDNMRVIDYIKETAEFVRTTEGLMSASVMCEKFLFDSAMQYAPIEKLSGGEKRRLYLLKILMEAPNVIILDEPTNDLDIQTLRILEDFLDSFAGIVITVSHDRYFLDRVVTRIFSFEKDGTLFQSEGGYSDYLIHTRDLPERNSETVESTPKEKSSKNSYKQPREKTKLSYKEQKEYDSIEGEIEALMEKSSELEEEMIKASTNFPHLMELTKEKEEIDALIETKMERFIELQELVDMYSSMQ</sequence>
<accession>A0A1T4L040</accession>
<dbReference type="GO" id="GO:0003677">
    <property type="term" value="F:DNA binding"/>
    <property type="evidence" value="ECO:0007669"/>
    <property type="project" value="InterPro"/>
</dbReference>
<dbReference type="InterPro" id="IPR003593">
    <property type="entry name" value="AAA+_ATPase"/>
</dbReference>
<keyword evidence="1" id="KW-0547">Nucleotide-binding</keyword>
<dbReference type="Gene3D" id="1.10.287.380">
    <property type="entry name" value="Valyl-tRNA synthetase, C-terminal domain"/>
    <property type="match status" value="1"/>
</dbReference>
<organism evidence="6 7">
    <name type="scientific">Eubacterium ruminantium</name>
    <dbReference type="NCBI Taxonomy" id="42322"/>
    <lineage>
        <taxon>Bacteria</taxon>
        <taxon>Bacillati</taxon>
        <taxon>Bacillota</taxon>
        <taxon>Clostridia</taxon>
        <taxon>Eubacteriales</taxon>
        <taxon>Eubacteriaceae</taxon>
        <taxon>Eubacterium</taxon>
    </lineage>
</organism>
<dbReference type="PANTHER" id="PTHR42855">
    <property type="entry name" value="ABC TRANSPORTER ATP-BINDING SUBUNIT"/>
    <property type="match status" value="1"/>
</dbReference>
<dbReference type="InterPro" id="IPR037118">
    <property type="entry name" value="Val-tRNA_synth_C_sf"/>
</dbReference>
<dbReference type="InterPro" id="IPR032781">
    <property type="entry name" value="ABC_tran_Xtn"/>
</dbReference>
<dbReference type="Gene3D" id="3.40.50.300">
    <property type="entry name" value="P-loop containing nucleotide triphosphate hydrolases"/>
    <property type="match status" value="2"/>
</dbReference>
<evidence type="ECO:0000313" key="7">
    <source>
        <dbReference type="Proteomes" id="UP000189857"/>
    </source>
</evidence>
<dbReference type="InterPro" id="IPR032524">
    <property type="entry name" value="ABC_tran_C"/>
</dbReference>
<evidence type="ECO:0000256" key="2">
    <source>
        <dbReference type="ARBA" id="ARBA00022840"/>
    </source>
</evidence>
<evidence type="ECO:0000259" key="5">
    <source>
        <dbReference type="PROSITE" id="PS50893"/>
    </source>
</evidence>
<keyword evidence="3" id="KW-0175">Coiled coil</keyword>
<dbReference type="SUPFAM" id="SSF52540">
    <property type="entry name" value="P-loop containing nucleoside triphosphate hydrolases"/>
    <property type="match status" value="2"/>
</dbReference>
<feature type="region of interest" description="Disordered" evidence="4">
    <location>
        <begin position="519"/>
        <end position="552"/>
    </location>
</feature>